<accession>A0A1C3U2M7</accession>
<dbReference type="PRINTS" id="PR00050">
    <property type="entry name" value="COLDSHOCK"/>
</dbReference>
<evidence type="ECO:0000313" key="5">
    <source>
        <dbReference type="EMBL" id="SCB09736.1"/>
    </source>
</evidence>
<feature type="domain" description="CSD" evidence="4">
    <location>
        <begin position="1"/>
        <end position="68"/>
    </location>
</feature>
<dbReference type="RefSeq" id="WP_092706556.1">
    <property type="nucleotide sequence ID" value="NZ_FMAG01000001.1"/>
</dbReference>
<dbReference type="Proteomes" id="UP000199101">
    <property type="component" value="Unassembled WGS sequence"/>
</dbReference>
<dbReference type="GO" id="GO:0003676">
    <property type="term" value="F:nucleic acid binding"/>
    <property type="evidence" value="ECO:0007669"/>
    <property type="project" value="InterPro"/>
</dbReference>
<keyword evidence="6" id="KW-1185">Reference proteome</keyword>
<evidence type="ECO:0000256" key="2">
    <source>
        <dbReference type="ARBA" id="ARBA00022490"/>
    </source>
</evidence>
<comment type="subcellular location">
    <subcellularLocation>
        <location evidence="1 3">Cytoplasm</location>
    </subcellularLocation>
</comment>
<dbReference type="InterPro" id="IPR002059">
    <property type="entry name" value="CSP_DNA-bd"/>
</dbReference>
<sequence length="69" mass="7448">MSSGTVKWFNSAKGFGFIQPEDGATDVFVHISAVERAGMNALAEGQKVSYELVRDRKTGKSSADNLRAI</sequence>
<protein>
    <submittedName>
        <fullName evidence="5">Cold shock protein (Beta-ribbon, CspA family)</fullName>
    </submittedName>
</protein>
<dbReference type="AlphaFoldDB" id="A0A1C3U2M7"/>
<dbReference type="EMBL" id="FMAG01000001">
    <property type="protein sequence ID" value="SCB09736.1"/>
    <property type="molecule type" value="Genomic_DNA"/>
</dbReference>
<dbReference type="InterPro" id="IPR050181">
    <property type="entry name" value="Cold_shock_domain"/>
</dbReference>
<dbReference type="OrthoDB" id="9801074at2"/>
<name>A0A1C3U2M7_9HYPH</name>
<dbReference type="InterPro" id="IPR012340">
    <property type="entry name" value="NA-bd_OB-fold"/>
</dbReference>
<dbReference type="PIRSF" id="PIRSF002599">
    <property type="entry name" value="Cold_shock_A"/>
    <property type="match status" value="1"/>
</dbReference>
<dbReference type="FunFam" id="2.40.50.140:FF:000006">
    <property type="entry name" value="Cold shock protein CspC"/>
    <property type="match status" value="1"/>
</dbReference>
<keyword evidence="2" id="KW-0963">Cytoplasm</keyword>
<dbReference type="GO" id="GO:0005829">
    <property type="term" value="C:cytosol"/>
    <property type="evidence" value="ECO:0007669"/>
    <property type="project" value="UniProtKB-ARBA"/>
</dbReference>
<dbReference type="InterPro" id="IPR012156">
    <property type="entry name" value="Cold_shock_CspA"/>
</dbReference>
<dbReference type="CDD" id="cd04458">
    <property type="entry name" value="CSP_CDS"/>
    <property type="match status" value="1"/>
</dbReference>
<reference evidence="6" key="1">
    <citation type="submission" date="2016-08" db="EMBL/GenBank/DDBJ databases">
        <authorList>
            <person name="Varghese N."/>
            <person name="Submissions Spin"/>
        </authorList>
    </citation>
    <scope>NUCLEOTIDE SEQUENCE [LARGE SCALE GENOMIC DNA]</scope>
    <source>
        <strain evidence="6">HAMBI 2975</strain>
    </source>
</reference>
<proteinExistence type="predicted"/>
<organism evidence="5 6">
    <name type="scientific">Rhizobium multihospitium</name>
    <dbReference type="NCBI Taxonomy" id="410764"/>
    <lineage>
        <taxon>Bacteria</taxon>
        <taxon>Pseudomonadati</taxon>
        <taxon>Pseudomonadota</taxon>
        <taxon>Alphaproteobacteria</taxon>
        <taxon>Hyphomicrobiales</taxon>
        <taxon>Rhizobiaceae</taxon>
        <taxon>Rhizobium/Agrobacterium group</taxon>
        <taxon>Rhizobium</taxon>
    </lineage>
</organism>
<evidence type="ECO:0000259" key="4">
    <source>
        <dbReference type="PROSITE" id="PS51857"/>
    </source>
</evidence>
<evidence type="ECO:0000313" key="6">
    <source>
        <dbReference type="Proteomes" id="UP000199101"/>
    </source>
</evidence>
<dbReference type="SUPFAM" id="SSF50249">
    <property type="entry name" value="Nucleic acid-binding proteins"/>
    <property type="match status" value="1"/>
</dbReference>
<dbReference type="PANTHER" id="PTHR11544">
    <property type="entry name" value="COLD SHOCK DOMAIN CONTAINING PROTEINS"/>
    <property type="match status" value="1"/>
</dbReference>
<dbReference type="InterPro" id="IPR011129">
    <property type="entry name" value="CSD"/>
</dbReference>
<evidence type="ECO:0000256" key="3">
    <source>
        <dbReference type="RuleBase" id="RU000408"/>
    </source>
</evidence>
<dbReference type="InterPro" id="IPR019844">
    <property type="entry name" value="CSD_CS"/>
</dbReference>
<dbReference type="PROSITE" id="PS51857">
    <property type="entry name" value="CSD_2"/>
    <property type="match status" value="1"/>
</dbReference>
<dbReference type="STRING" id="410764.GA0061103_1405"/>
<dbReference type="Gene3D" id="2.40.50.140">
    <property type="entry name" value="Nucleic acid-binding proteins"/>
    <property type="match status" value="1"/>
</dbReference>
<gene>
    <name evidence="5" type="ORF">GA0061103_1405</name>
</gene>
<dbReference type="Pfam" id="PF00313">
    <property type="entry name" value="CSD"/>
    <property type="match status" value="1"/>
</dbReference>
<dbReference type="PROSITE" id="PS00352">
    <property type="entry name" value="CSD_1"/>
    <property type="match status" value="1"/>
</dbReference>
<evidence type="ECO:0000256" key="1">
    <source>
        <dbReference type="ARBA" id="ARBA00004496"/>
    </source>
</evidence>
<dbReference type="SMART" id="SM00357">
    <property type="entry name" value="CSP"/>
    <property type="match status" value="1"/>
</dbReference>